<dbReference type="PANTHER" id="PTHR33643">
    <property type="entry name" value="UREASE ACCESSORY PROTEIN D"/>
    <property type="match status" value="1"/>
</dbReference>
<dbReference type="Proteomes" id="UP001596050">
    <property type="component" value="Unassembled WGS sequence"/>
</dbReference>
<comment type="similarity">
    <text evidence="1 3">Belongs to the UreD family.</text>
</comment>
<dbReference type="PANTHER" id="PTHR33643:SF1">
    <property type="entry name" value="UREASE ACCESSORY PROTEIN D"/>
    <property type="match status" value="1"/>
</dbReference>
<reference evidence="5" key="1">
    <citation type="journal article" date="2019" name="Int. J. Syst. Evol. Microbiol.">
        <title>The Global Catalogue of Microorganisms (GCM) 10K type strain sequencing project: providing services to taxonomists for standard genome sequencing and annotation.</title>
        <authorList>
            <consortium name="The Broad Institute Genomics Platform"/>
            <consortium name="The Broad Institute Genome Sequencing Center for Infectious Disease"/>
            <person name="Wu L."/>
            <person name="Ma J."/>
        </authorList>
    </citation>
    <scope>NUCLEOTIDE SEQUENCE [LARGE SCALE GENOMIC DNA]</scope>
    <source>
        <strain evidence="5">KACC 12649</strain>
    </source>
</reference>
<organism evidence="4 5">
    <name type="scientific">Massilia niabensis</name>
    <dbReference type="NCBI Taxonomy" id="544910"/>
    <lineage>
        <taxon>Bacteria</taxon>
        <taxon>Pseudomonadati</taxon>
        <taxon>Pseudomonadota</taxon>
        <taxon>Betaproteobacteria</taxon>
        <taxon>Burkholderiales</taxon>
        <taxon>Oxalobacteraceae</taxon>
        <taxon>Telluria group</taxon>
        <taxon>Massilia</taxon>
    </lineage>
</organism>
<keyword evidence="3" id="KW-0996">Nickel insertion</keyword>
<dbReference type="EMBL" id="JBHSMU010000009">
    <property type="protein sequence ID" value="MFC5460258.1"/>
    <property type="molecule type" value="Genomic_DNA"/>
</dbReference>
<proteinExistence type="inferred from homology"/>
<dbReference type="HAMAP" id="MF_01384">
    <property type="entry name" value="UreD"/>
    <property type="match status" value="1"/>
</dbReference>
<comment type="subunit">
    <text evidence="3">UreD, UreF and UreG form a complex that acts as a GTP-hydrolysis-dependent molecular chaperone, activating the urease apoprotein by helping to assemble the nickel containing metallocenter of UreC. The UreE protein probably delivers the nickel.</text>
</comment>
<evidence type="ECO:0000256" key="2">
    <source>
        <dbReference type="ARBA" id="ARBA00023186"/>
    </source>
</evidence>
<dbReference type="InterPro" id="IPR002669">
    <property type="entry name" value="UreD"/>
</dbReference>
<sequence>MENDAHHFPHKSNVAPGWQAHLRLGFDRDTRGTRLFERHHLGPLRVQKPLYPEGAPVCHAVIVHPPGGVVGGDALDIDISAGNGAQALLTTPGAGKWYRANGRCSRQDVRIDIKDGAALEWLPQKTLFYRDARVELTHEVSLGAGARYLGSEILCFGRTAAGETFAEGTINQTTTIRREGELVWHEQGQVVGAGSVMHSPFGLGGNTVCATLIACGLTLDADQLRQLRQELDIASCSGHSGVTQLPQIVVVRHLGHSSEAARAVVLAAWRRLRPALLGREVSIPRLWNT</sequence>
<evidence type="ECO:0000313" key="4">
    <source>
        <dbReference type="EMBL" id="MFC5460258.1"/>
    </source>
</evidence>
<keyword evidence="3" id="KW-0963">Cytoplasm</keyword>
<comment type="caution">
    <text evidence="4">The sequence shown here is derived from an EMBL/GenBank/DDBJ whole genome shotgun (WGS) entry which is preliminary data.</text>
</comment>
<comment type="function">
    <text evidence="3">Required for maturation of urease via the functional incorporation of the urease nickel metallocenter.</text>
</comment>
<keyword evidence="5" id="KW-1185">Reference proteome</keyword>
<dbReference type="Pfam" id="PF01774">
    <property type="entry name" value="UreD"/>
    <property type="match status" value="1"/>
</dbReference>
<dbReference type="RefSeq" id="WP_379782936.1">
    <property type="nucleotide sequence ID" value="NZ_JBHSMU010000009.1"/>
</dbReference>
<accession>A0ABW0L385</accession>
<keyword evidence="2 3" id="KW-0143">Chaperone</keyword>
<evidence type="ECO:0000313" key="5">
    <source>
        <dbReference type="Proteomes" id="UP001596050"/>
    </source>
</evidence>
<evidence type="ECO:0000256" key="1">
    <source>
        <dbReference type="ARBA" id="ARBA00007177"/>
    </source>
</evidence>
<gene>
    <name evidence="3" type="primary">ureD</name>
    <name evidence="4" type="ORF">ACFPN5_10610</name>
</gene>
<name>A0ABW0L385_9BURK</name>
<evidence type="ECO:0000256" key="3">
    <source>
        <dbReference type="HAMAP-Rule" id="MF_01384"/>
    </source>
</evidence>
<protein>
    <recommendedName>
        <fullName evidence="3">Urease accessory protein UreD</fullName>
    </recommendedName>
</protein>
<comment type="subcellular location">
    <subcellularLocation>
        <location evidence="3">Cytoplasm</location>
    </subcellularLocation>
</comment>